<dbReference type="GO" id="GO:0016024">
    <property type="term" value="P:CDP-diacylglycerol biosynthetic process"/>
    <property type="evidence" value="ECO:0007669"/>
    <property type="project" value="UniProtKB-UniPathway"/>
</dbReference>
<evidence type="ECO:0000256" key="15">
    <source>
        <dbReference type="ARBA" id="ARBA00023136"/>
    </source>
</evidence>
<dbReference type="PANTHER" id="PTHR46382:SF1">
    <property type="entry name" value="PHOSPHATIDATE CYTIDYLYLTRANSFERASE"/>
    <property type="match status" value="1"/>
</dbReference>
<evidence type="ECO:0000256" key="7">
    <source>
        <dbReference type="ARBA" id="ARBA00019373"/>
    </source>
</evidence>
<name>A0A0A0IDT5_CLONO</name>
<evidence type="ECO:0000256" key="4">
    <source>
        <dbReference type="ARBA" id="ARBA00005189"/>
    </source>
</evidence>
<dbReference type="GO" id="GO:0004605">
    <property type="term" value="F:phosphatidate cytidylyltransferase activity"/>
    <property type="evidence" value="ECO:0007669"/>
    <property type="project" value="UniProtKB-EC"/>
</dbReference>
<keyword evidence="14" id="KW-0443">Lipid metabolism</keyword>
<dbReference type="EMBL" id="JENJ01000007">
    <property type="protein sequence ID" value="KGM97735.1"/>
    <property type="molecule type" value="Genomic_DNA"/>
</dbReference>
<keyword evidence="10 18" id="KW-0808">Transferase</keyword>
<dbReference type="Pfam" id="PF01148">
    <property type="entry name" value="CTP_transf_1"/>
    <property type="match status" value="1"/>
</dbReference>
<evidence type="ECO:0000256" key="13">
    <source>
        <dbReference type="ARBA" id="ARBA00022989"/>
    </source>
</evidence>
<evidence type="ECO:0000256" key="3">
    <source>
        <dbReference type="ARBA" id="ARBA00005119"/>
    </source>
</evidence>
<dbReference type="RefSeq" id="WP_039252872.1">
    <property type="nucleotide sequence ID" value="NZ_JENJ01000007.1"/>
</dbReference>
<keyword evidence="13 19" id="KW-1133">Transmembrane helix</keyword>
<evidence type="ECO:0000256" key="11">
    <source>
        <dbReference type="ARBA" id="ARBA00022692"/>
    </source>
</evidence>
<protein>
    <recommendedName>
        <fullName evidence="7 18">Phosphatidate cytidylyltransferase</fullName>
        <ecNumber evidence="6 18">2.7.7.41</ecNumber>
    </recommendedName>
</protein>
<evidence type="ECO:0000256" key="14">
    <source>
        <dbReference type="ARBA" id="ARBA00023098"/>
    </source>
</evidence>
<feature type="transmembrane region" description="Helical" evidence="19">
    <location>
        <begin position="48"/>
        <end position="65"/>
    </location>
</feature>
<keyword evidence="16" id="KW-0594">Phospholipid biosynthesis</keyword>
<evidence type="ECO:0000256" key="8">
    <source>
        <dbReference type="ARBA" id="ARBA00022475"/>
    </source>
</evidence>
<comment type="pathway">
    <text evidence="4">Lipid metabolism.</text>
</comment>
<comment type="similarity">
    <text evidence="5 18">Belongs to the CDS family.</text>
</comment>
<keyword evidence="15 19" id="KW-0472">Membrane</keyword>
<comment type="pathway">
    <text evidence="3 18">Phospholipid metabolism; CDP-diacylglycerol biosynthesis; CDP-diacylglycerol from sn-glycerol 3-phosphate: step 3/3.</text>
</comment>
<comment type="caution">
    <text evidence="20">The sequence shown here is derived from an EMBL/GenBank/DDBJ whole genome shotgun (WGS) entry which is preliminary data.</text>
</comment>
<keyword evidence="11 18" id="KW-0812">Transmembrane</keyword>
<dbReference type="UniPathway" id="UPA00557">
    <property type="reaction ID" value="UER00614"/>
</dbReference>
<comment type="subcellular location">
    <subcellularLocation>
        <location evidence="2">Cell membrane</location>
        <topology evidence="2">Multi-pass membrane protein</topology>
    </subcellularLocation>
</comment>
<keyword evidence="8" id="KW-1003">Cell membrane</keyword>
<evidence type="ECO:0000256" key="9">
    <source>
        <dbReference type="ARBA" id="ARBA00022516"/>
    </source>
</evidence>
<comment type="catalytic activity">
    <reaction evidence="1 18">
        <text>a 1,2-diacyl-sn-glycero-3-phosphate + CTP + H(+) = a CDP-1,2-diacyl-sn-glycerol + diphosphate</text>
        <dbReference type="Rhea" id="RHEA:16229"/>
        <dbReference type="ChEBI" id="CHEBI:15378"/>
        <dbReference type="ChEBI" id="CHEBI:33019"/>
        <dbReference type="ChEBI" id="CHEBI:37563"/>
        <dbReference type="ChEBI" id="CHEBI:58332"/>
        <dbReference type="ChEBI" id="CHEBI:58608"/>
        <dbReference type="EC" id="2.7.7.41"/>
    </reaction>
</comment>
<dbReference type="PANTHER" id="PTHR46382">
    <property type="entry name" value="PHOSPHATIDATE CYTIDYLYLTRANSFERASE"/>
    <property type="match status" value="1"/>
</dbReference>
<dbReference type="Proteomes" id="UP000030012">
    <property type="component" value="Unassembled WGS sequence"/>
</dbReference>
<dbReference type="OrthoDB" id="9799199at2"/>
<accession>A0A0A0IDT5</accession>
<feature type="transmembrane region" description="Helical" evidence="19">
    <location>
        <begin position="202"/>
        <end position="222"/>
    </location>
</feature>
<evidence type="ECO:0000256" key="12">
    <source>
        <dbReference type="ARBA" id="ARBA00022695"/>
    </source>
</evidence>
<feature type="transmembrane region" description="Helical" evidence="19">
    <location>
        <begin position="100"/>
        <end position="124"/>
    </location>
</feature>
<evidence type="ECO:0000256" key="1">
    <source>
        <dbReference type="ARBA" id="ARBA00001698"/>
    </source>
</evidence>
<evidence type="ECO:0000256" key="5">
    <source>
        <dbReference type="ARBA" id="ARBA00010185"/>
    </source>
</evidence>
<dbReference type="GO" id="GO:0005886">
    <property type="term" value="C:plasma membrane"/>
    <property type="evidence" value="ECO:0007669"/>
    <property type="project" value="UniProtKB-SubCell"/>
</dbReference>
<keyword evidence="9" id="KW-0444">Lipid biosynthesis</keyword>
<evidence type="ECO:0000256" key="2">
    <source>
        <dbReference type="ARBA" id="ARBA00004651"/>
    </source>
</evidence>
<evidence type="ECO:0000256" key="19">
    <source>
        <dbReference type="SAM" id="Phobius"/>
    </source>
</evidence>
<evidence type="ECO:0000313" key="21">
    <source>
        <dbReference type="Proteomes" id="UP000030012"/>
    </source>
</evidence>
<evidence type="ECO:0000256" key="17">
    <source>
        <dbReference type="ARBA" id="ARBA00023264"/>
    </source>
</evidence>
<evidence type="ECO:0000256" key="10">
    <source>
        <dbReference type="ARBA" id="ARBA00022679"/>
    </source>
</evidence>
<feature type="transmembrane region" description="Helical" evidence="19">
    <location>
        <begin position="77"/>
        <end position="94"/>
    </location>
</feature>
<feature type="transmembrane region" description="Helical" evidence="19">
    <location>
        <begin position="171"/>
        <end position="190"/>
    </location>
</feature>
<dbReference type="PROSITE" id="PS01315">
    <property type="entry name" value="CDS"/>
    <property type="match status" value="1"/>
</dbReference>
<feature type="transmembrane region" description="Helical" evidence="19">
    <location>
        <begin position="131"/>
        <end position="151"/>
    </location>
</feature>
<keyword evidence="17" id="KW-1208">Phospholipid metabolism</keyword>
<keyword evidence="12 18" id="KW-0548">Nucleotidyltransferase</keyword>
<organism evidence="20 21">
    <name type="scientific">Clostridium novyi A str. 4552</name>
    <dbReference type="NCBI Taxonomy" id="1444289"/>
    <lineage>
        <taxon>Bacteria</taxon>
        <taxon>Bacillati</taxon>
        <taxon>Bacillota</taxon>
        <taxon>Clostridia</taxon>
        <taxon>Eubacteriales</taxon>
        <taxon>Clostridiaceae</taxon>
        <taxon>Clostridium</taxon>
    </lineage>
</organism>
<sequence>MNKRYLGAAILSPLIIVLFLGGIYLKVLVALISLMGMYEFYNASRKKGINPLSIISYILAIIYYILIMNNSFSFEKLFLIIIFTLFIMLCIPVISDKYNFIDVAVTLMGFLYVTIFFSFIILINDKVNGKYLIWIVFISAWLCDTSAYYVGKYFGKNKLCPRVSPKKTIEGSIGGLIGSALFCGIYGVAVNSFGIQVPLHHFIFMGIICGVFCQFGDLVASSIKRYVDVKDYSNLIPGHGGILDRFDSILFTSVIVYYYVTIIMKI</sequence>
<dbReference type="EC" id="2.7.7.41" evidence="6 18"/>
<evidence type="ECO:0000256" key="6">
    <source>
        <dbReference type="ARBA" id="ARBA00012487"/>
    </source>
</evidence>
<evidence type="ECO:0000256" key="18">
    <source>
        <dbReference type="RuleBase" id="RU003938"/>
    </source>
</evidence>
<evidence type="ECO:0000256" key="16">
    <source>
        <dbReference type="ARBA" id="ARBA00023209"/>
    </source>
</evidence>
<gene>
    <name evidence="20" type="ORF">Z968_02505</name>
</gene>
<dbReference type="InterPro" id="IPR000374">
    <property type="entry name" value="PC_trans"/>
</dbReference>
<dbReference type="AlphaFoldDB" id="A0A0A0IDT5"/>
<reference evidence="20 21" key="1">
    <citation type="submission" date="2014-01" db="EMBL/GenBank/DDBJ databases">
        <title>Plasmidome dynamics in the species complex Clostridium novyi sensu lato converts strains of independent lineages into distinctly different pathogens.</title>
        <authorList>
            <person name="Skarin H."/>
            <person name="Segerman B."/>
        </authorList>
    </citation>
    <scope>NUCLEOTIDE SEQUENCE [LARGE SCALE GENOMIC DNA]</scope>
    <source>
        <strain evidence="20 21">4552</strain>
    </source>
</reference>
<evidence type="ECO:0000313" key="20">
    <source>
        <dbReference type="EMBL" id="KGM97735.1"/>
    </source>
</evidence>
<proteinExistence type="inferred from homology"/>
<feature type="transmembrane region" description="Helical" evidence="19">
    <location>
        <begin position="12"/>
        <end position="36"/>
    </location>
</feature>